<feature type="transmembrane region" description="Helical" evidence="1">
    <location>
        <begin position="128"/>
        <end position="148"/>
    </location>
</feature>
<dbReference type="RefSeq" id="WP_146883810.1">
    <property type="nucleotide sequence ID" value="NZ_BJXB01000006.1"/>
</dbReference>
<keyword evidence="1" id="KW-0472">Membrane</keyword>
<reference evidence="2 3" key="1">
    <citation type="submission" date="2019-07" db="EMBL/GenBank/DDBJ databases">
        <title>Whole genome shotgun sequence of Deinococcus cellulosilyticus NBRC 106333.</title>
        <authorList>
            <person name="Hosoyama A."/>
            <person name="Uohara A."/>
            <person name="Ohji S."/>
            <person name="Ichikawa N."/>
        </authorList>
    </citation>
    <scope>NUCLEOTIDE SEQUENCE [LARGE SCALE GENOMIC DNA]</scope>
    <source>
        <strain evidence="2 3">NBRC 106333</strain>
    </source>
</reference>
<name>A0A511N0H9_DEIC1</name>
<dbReference type="Proteomes" id="UP000321306">
    <property type="component" value="Unassembled WGS sequence"/>
</dbReference>
<feature type="transmembrane region" description="Helical" evidence="1">
    <location>
        <begin position="155"/>
        <end position="175"/>
    </location>
</feature>
<feature type="transmembrane region" description="Helical" evidence="1">
    <location>
        <begin position="43"/>
        <end position="67"/>
    </location>
</feature>
<gene>
    <name evidence="2" type="ORF">DC3_16360</name>
</gene>
<sequence>MNSPMVTRLILKDWSFHRWTILIYLLGGAFSLVLLSSGNQLTFSAGGILLITLLISLGIHLVMATVIQERSEHTLTFVMGLPISSREYSVAKILANLLIFLVPFLTLLLGTLAAIASRPELPDGLVPFAVVILLELFVNYCLLLTVALTTESQNWTIVTIVVGNLAFQAFLYLVANRSSMAGTLSGSEIIWDQTALTLLGTELLLAAGLMVLTLIIQNRKKDFI</sequence>
<keyword evidence="1" id="KW-1133">Transmembrane helix</keyword>
<dbReference type="OrthoDB" id="128948at2"/>
<evidence type="ECO:0000256" key="1">
    <source>
        <dbReference type="SAM" id="Phobius"/>
    </source>
</evidence>
<protein>
    <submittedName>
        <fullName evidence="2">Uncharacterized protein</fullName>
    </submittedName>
</protein>
<feature type="transmembrane region" description="Helical" evidence="1">
    <location>
        <begin position="21"/>
        <end position="37"/>
    </location>
</feature>
<dbReference type="EMBL" id="BJXB01000006">
    <property type="protein sequence ID" value="GEM46001.1"/>
    <property type="molecule type" value="Genomic_DNA"/>
</dbReference>
<keyword evidence="3" id="KW-1185">Reference proteome</keyword>
<evidence type="ECO:0000313" key="2">
    <source>
        <dbReference type="EMBL" id="GEM46001.1"/>
    </source>
</evidence>
<feature type="transmembrane region" description="Helical" evidence="1">
    <location>
        <begin position="93"/>
        <end position="116"/>
    </location>
</feature>
<organism evidence="2 3">
    <name type="scientific">Deinococcus cellulosilyticus (strain DSM 18568 / NBRC 106333 / KACC 11606 / 5516J-15)</name>
    <dbReference type="NCBI Taxonomy" id="1223518"/>
    <lineage>
        <taxon>Bacteria</taxon>
        <taxon>Thermotogati</taxon>
        <taxon>Deinococcota</taxon>
        <taxon>Deinococci</taxon>
        <taxon>Deinococcales</taxon>
        <taxon>Deinococcaceae</taxon>
        <taxon>Deinococcus</taxon>
    </lineage>
</organism>
<proteinExistence type="predicted"/>
<feature type="transmembrane region" description="Helical" evidence="1">
    <location>
        <begin position="195"/>
        <end position="216"/>
    </location>
</feature>
<accession>A0A511N0H9</accession>
<comment type="caution">
    <text evidence="2">The sequence shown here is derived from an EMBL/GenBank/DDBJ whole genome shotgun (WGS) entry which is preliminary data.</text>
</comment>
<dbReference type="AlphaFoldDB" id="A0A511N0H9"/>
<keyword evidence="1" id="KW-0812">Transmembrane</keyword>
<evidence type="ECO:0000313" key="3">
    <source>
        <dbReference type="Proteomes" id="UP000321306"/>
    </source>
</evidence>